<keyword evidence="4" id="KW-1185">Reference proteome</keyword>
<accession>A0ABP4JMN5</accession>
<dbReference type="Proteomes" id="UP001501266">
    <property type="component" value="Unassembled WGS sequence"/>
</dbReference>
<gene>
    <name evidence="3" type="ORF">GCM10009640_21430</name>
</gene>
<reference evidence="4" key="1">
    <citation type="journal article" date="2019" name="Int. J. Syst. Evol. Microbiol.">
        <title>The Global Catalogue of Microorganisms (GCM) 10K type strain sequencing project: providing services to taxonomists for standard genome sequencing and annotation.</title>
        <authorList>
            <consortium name="The Broad Institute Genomics Platform"/>
            <consortium name="The Broad Institute Genome Sequencing Center for Infectious Disease"/>
            <person name="Wu L."/>
            <person name="Ma J."/>
        </authorList>
    </citation>
    <scope>NUCLEOTIDE SEQUENCE [LARGE SCALE GENOMIC DNA]</scope>
    <source>
        <strain evidence="4">JCM 12398</strain>
    </source>
</reference>
<feature type="transmembrane region" description="Helical" evidence="1">
    <location>
        <begin position="39"/>
        <end position="58"/>
    </location>
</feature>
<evidence type="ECO:0000313" key="4">
    <source>
        <dbReference type="Proteomes" id="UP001501266"/>
    </source>
</evidence>
<keyword evidence="1" id="KW-0812">Transmembrane</keyword>
<proteinExistence type="predicted"/>
<name>A0ABP4JMN5_9MICO</name>
<keyword evidence="1" id="KW-1133">Transmembrane helix</keyword>
<feature type="transmembrane region" description="Helical" evidence="1">
    <location>
        <begin position="185"/>
        <end position="204"/>
    </location>
</feature>
<organism evidence="3 4">
    <name type="scientific">Agrococcus citreus</name>
    <dbReference type="NCBI Taxonomy" id="84643"/>
    <lineage>
        <taxon>Bacteria</taxon>
        <taxon>Bacillati</taxon>
        <taxon>Actinomycetota</taxon>
        <taxon>Actinomycetes</taxon>
        <taxon>Micrococcales</taxon>
        <taxon>Microbacteriaceae</taxon>
        <taxon>Agrococcus</taxon>
    </lineage>
</organism>
<protein>
    <submittedName>
        <fullName evidence="3">Uncharacterized protein</fullName>
    </submittedName>
</protein>
<evidence type="ECO:0000313" key="3">
    <source>
        <dbReference type="EMBL" id="GAA1424689.1"/>
    </source>
</evidence>
<evidence type="ECO:0000256" key="1">
    <source>
        <dbReference type="SAM" id="Phobius"/>
    </source>
</evidence>
<keyword evidence="2" id="KW-0732">Signal</keyword>
<feature type="transmembrane region" description="Helical" evidence="1">
    <location>
        <begin position="103"/>
        <end position="121"/>
    </location>
</feature>
<comment type="caution">
    <text evidence="3">The sequence shown here is derived from an EMBL/GenBank/DDBJ whole genome shotgun (WGS) entry which is preliminary data.</text>
</comment>
<dbReference type="EMBL" id="BAAAKK010000005">
    <property type="protein sequence ID" value="GAA1424689.1"/>
    <property type="molecule type" value="Genomic_DNA"/>
</dbReference>
<feature type="transmembrane region" description="Helical" evidence="1">
    <location>
        <begin position="159"/>
        <end position="179"/>
    </location>
</feature>
<feature type="signal peptide" evidence="2">
    <location>
        <begin position="1"/>
        <end position="23"/>
    </location>
</feature>
<keyword evidence="1" id="KW-0472">Membrane</keyword>
<sequence>MVLVAIAVLLLVSLLLAAGQATARTAPREPAPELVRPAARLVPLLALAVAGAVALVALRPALSALGAAESQAAGPAALTLAIGGLVGPPLAGLVSGAGIRRGGALLASLGGAAALVAPIARPGALDLIAGAVLGVALAAAVALTELARRSGVAIPPKGVAALLFAGSLGALVAGLLLAAVPLPDVVLGASIACLVAGLGAWAPAPRERVAQRSAG</sequence>
<evidence type="ECO:0000256" key="2">
    <source>
        <dbReference type="SAM" id="SignalP"/>
    </source>
</evidence>
<feature type="transmembrane region" description="Helical" evidence="1">
    <location>
        <begin position="127"/>
        <end position="147"/>
    </location>
</feature>
<feature type="chain" id="PRO_5046376934" evidence="2">
    <location>
        <begin position="24"/>
        <end position="215"/>
    </location>
</feature>